<feature type="domain" description="DNA mismatch repair protein S5" evidence="7">
    <location>
        <begin position="200"/>
        <end position="321"/>
    </location>
</feature>
<dbReference type="InterPro" id="IPR038973">
    <property type="entry name" value="MutL/Mlh/Pms-like"/>
</dbReference>
<dbReference type="PANTHER" id="PTHR10073:SF12">
    <property type="entry name" value="DNA MISMATCH REPAIR PROTEIN MLH1"/>
    <property type="match status" value="1"/>
</dbReference>
<dbReference type="PANTHER" id="PTHR10073">
    <property type="entry name" value="DNA MISMATCH REPAIR PROTEIN MLH, PMS, MUTL"/>
    <property type="match status" value="1"/>
</dbReference>
<dbReference type="PROSITE" id="PS00058">
    <property type="entry name" value="DNA_MISMATCH_REPAIR_1"/>
    <property type="match status" value="1"/>
</dbReference>
<keyword evidence="8" id="KW-0255">Endonuclease</keyword>
<evidence type="ECO:0000256" key="4">
    <source>
        <dbReference type="ARBA" id="ARBA00023204"/>
    </source>
</evidence>
<keyword evidence="8" id="KW-0540">Nuclease</keyword>
<evidence type="ECO:0000313" key="8">
    <source>
        <dbReference type="EMBL" id="MBO8407200.1"/>
    </source>
</evidence>
<comment type="function">
    <text evidence="5">This protein is involved in the repair of mismatches in DNA. It is required for dam-dependent methyl-directed DNA mismatch repair. May act as a 'molecular matchmaker', a protein that promotes the formation of a stable complex between two or more DNA-binding proteins in an ATP-dependent manner without itself being part of a final effector complex.</text>
</comment>
<dbReference type="SMART" id="SM00853">
    <property type="entry name" value="MutL_C"/>
    <property type="match status" value="1"/>
</dbReference>
<dbReference type="Pfam" id="PF01119">
    <property type="entry name" value="DNA_mis_repair"/>
    <property type="match status" value="1"/>
</dbReference>
<dbReference type="GO" id="GO:0005524">
    <property type="term" value="F:ATP binding"/>
    <property type="evidence" value="ECO:0007669"/>
    <property type="project" value="InterPro"/>
</dbReference>
<name>A0A940DDN0_9PROT</name>
<dbReference type="InterPro" id="IPR020568">
    <property type="entry name" value="Ribosomal_Su5_D2-typ_SF"/>
</dbReference>
<reference evidence="8" key="1">
    <citation type="submission" date="2020-10" db="EMBL/GenBank/DDBJ databases">
        <authorList>
            <person name="Gilroy R."/>
        </authorList>
    </citation>
    <scope>NUCLEOTIDE SEQUENCE</scope>
    <source>
        <strain evidence="8">B1-16210</strain>
    </source>
</reference>
<accession>A0A940DDN0</accession>
<evidence type="ECO:0000256" key="5">
    <source>
        <dbReference type="HAMAP-Rule" id="MF_00149"/>
    </source>
</evidence>
<protein>
    <recommendedName>
        <fullName evidence="2 5">DNA mismatch repair protein MutL</fullName>
    </recommendedName>
</protein>
<dbReference type="Gene3D" id="3.30.565.10">
    <property type="entry name" value="Histidine kinase-like ATPase, C-terminal domain"/>
    <property type="match status" value="1"/>
</dbReference>
<dbReference type="Gene3D" id="3.30.1370.100">
    <property type="entry name" value="MutL, C-terminal domain, regulatory subdomain"/>
    <property type="match status" value="1"/>
</dbReference>
<evidence type="ECO:0000259" key="6">
    <source>
        <dbReference type="SMART" id="SM00853"/>
    </source>
</evidence>
<keyword evidence="3 5" id="KW-0227">DNA damage</keyword>
<evidence type="ECO:0000313" key="9">
    <source>
        <dbReference type="Proteomes" id="UP000721442"/>
    </source>
</evidence>
<dbReference type="EMBL" id="JADINE010000026">
    <property type="protein sequence ID" value="MBO8407200.1"/>
    <property type="molecule type" value="Genomic_DNA"/>
</dbReference>
<dbReference type="Proteomes" id="UP000721442">
    <property type="component" value="Unassembled WGS sequence"/>
</dbReference>
<gene>
    <name evidence="5 8" type="primary">mutL</name>
    <name evidence="8" type="ORF">IAC77_01920</name>
</gene>
<sequence>MPIRVLPDFLINQIAAGEVVERPASVVKELVENALDAGADQIVIDVVDGGRTMISVIDNGGGMSRDDLAHCIMRHATSKLPSDDLLDINFMGFRGEALPSIASVSDMTIDTFNGDDANGWHLDCATGEIKPAAWDAGTRIRVQNLFAKTPARLKFLRSDRAEMMSVLDVVKRLAMARADVGFTLNNKWRFPKNQDMAERVAAVMGDDVRGRMLAVDAVSGSTAGLRVHGLISEPTLRRATSVDQFLFVNGRPVRDKVLVAALRAAYVDVMHPREFPLCALYLEMDSRSVDVNVSPAKTDVHFLEPSHVRAFLIKSLRDALAQTLARKENVVAVSAPYVSNRFAGPGPQSIDFRALGSRLCSPRRELERGVGAMFGDKNAQTYQAAEPVNNAACPLGRVIGQLSNKYILAQSGENLVIVDQHAAHERITYEKLRKYTIKVQPLLTPIVVSLRDEDVMAVLSVAEQLHKSGLYIDAFGDRAIAIFEKPADWDLNWADLFHAIADEVRDCGDSTQLIQRLHLKLANYACHHSVRAGQKLDFAQMDALLRDIENTERGGECNHGRPVYKIIPLSQIDGWFERV</sequence>
<keyword evidence="8" id="KW-0378">Hydrolase</keyword>
<dbReference type="SUPFAM" id="SSF54211">
    <property type="entry name" value="Ribosomal protein S5 domain 2-like"/>
    <property type="match status" value="1"/>
</dbReference>
<dbReference type="Pfam" id="PF08676">
    <property type="entry name" value="MutL_C"/>
    <property type="match status" value="1"/>
</dbReference>
<dbReference type="GO" id="GO:0140664">
    <property type="term" value="F:ATP-dependent DNA damage sensor activity"/>
    <property type="evidence" value="ECO:0007669"/>
    <property type="project" value="InterPro"/>
</dbReference>
<evidence type="ECO:0000256" key="1">
    <source>
        <dbReference type="ARBA" id="ARBA00006082"/>
    </source>
</evidence>
<dbReference type="GO" id="GO:0016887">
    <property type="term" value="F:ATP hydrolysis activity"/>
    <property type="evidence" value="ECO:0007669"/>
    <property type="project" value="InterPro"/>
</dbReference>
<organism evidence="8 9">
    <name type="scientific">Candidatus Enterousia excrementavium</name>
    <dbReference type="NCBI Taxonomy" id="2840789"/>
    <lineage>
        <taxon>Bacteria</taxon>
        <taxon>Pseudomonadati</taxon>
        <taxon>Pseudomonadota</taxon>
        <taxon>Alphaproteobacteria</taxon>
        <taxon>Candidatus Enterousia</taxon>
    </lineage>
</organism>
<dbReference type="CDD" id="cd16926">
    <property type="entry name" value="HATPase_MutL-MLH-PMS-like"/>
    <property type="match status" value="1"/>
</dbReference>
<dbReference type="GO" id="GO:0030983">
    <property type="term" value="F:mismatched DNA binding"/>
    <property type="evidence" value="ECO:0007669"/>
    <property type="project" value="InterPro"/>
</dbReference>
<proteinExistence type="inferred from homology"/>
<dbReference type="Gene3D" id="3.30.1540.20">
    <property type="entry name" value="MutL, C-terminal domain, dimerisation subdomain"/>
    <property type="match status" value="1"/>
</dbReference>
<dbReference type="InterPro" id="IPR037198">
    <property type="entry name" value="MutL_C_sf"/>
</dbReference>
<dbReference type="InterPro" id="IPR014762">
    <property type="entry name" value="DNA_mismatch_repair_CS"/>
</dbReference>
<reference evidence="8" key="2">
    <citation type="journal article" date="2021" name="PeerJ">
        <title>Extensive microbial diversity within the chicken gut microbiome revealed by metagenomics and culture.</title>
        <authorList>
            <person name="Gilroy R."/>
            <person name="Ravi A."/>
            <person name="Getino M."/>
            <person name="Pursley I."/>
            <person name="Horton D.L."/>
            <person name="Alikhan N.F."/>
            <person name="Baker D."/>
            <person name="Gharbi K."/>
            <person name="Hall N."/>
            <person name="Watson M."/>
            <person name="Adriaenssens E.M."/>
            <person name="Foster-Nyarko E."/>
            <person name="Jarju S."/>
            <person name="Secka A."/>
            <person name="Antonio M."/>
            <person name="Oren A."/>
            <person name="Chaudhuri R.R."/>
            <person name="La Ragione R."/>
            <person name="Hildebrand F."/>
            <person name="Pallen M.J."/>
        </authorList>
    </citation>
    <scope>NUCLEOTIDE SEQUENCE</scope>
    <source>
        <strain evidence="8">B1-16210</strain>
    </source>
</reference>
<dbReference type="GO" id="GO:0004519">
    <property type="term" value="F:endonuclease activity"/>
    <property type="evidence" value="ECO:0007669"/>
    <property type="project" value="UniProtKB-KW"/>
</dbReference>
<comment type="caution">
    <text evidence="8">The sequence shown here is derived from an EMBL/GenBank/DDBJ whole genome shotgun (WGS) entry which is preliminary data.</text>
</comment>
<dbReference type="InterPro" id="IPR042120">
    <property type="entry name" value="MutL_C_dimsub"/>
</dbReference>
<dbReference type="Gene3D" id="3.30.230.10">
    <property type="match status" value="1"/>
</dbReference>
<feature type="domain" description="MutL C-terminal dimerisation" evidence="6">
    <location>
        <begin position="398"/>
        <end position="536"/>
    </location>
</feature>
<dbReference type="FunFam" id="3.30.565.10:FF:000003">
    <property type="entry name" value="DNA mismatch repair endonuclease MutL"/>
    <property type="match status" value="1"/>
</dbReference>
<dbReference type="HAMAP" id="MF_00149">
    <property type="entry name" value="DNA_mis_repair"/>
    <property type="match status" value="1"/>
</dbReference>
<dbReference type="SMART" id="SM01340">
    <property type="entry name" value="DNA_mis_repair"/>
    <property type="match status" value="1"/>
</dbReference>
<dbReference type="SUPFAM" id="SSF55874">
    <property type="entry name" value="ATPase domain of HSP90 chaperone/DNA topoisomerase II/histidine kinase"/>
    <property type="match status" value="1"/>
</dbReference>
<dbReference type="SUPFAM" id="SSF118116">
    <property type="entry name" value="DNA mismatch repair protein MutL"/>
    <property type="match status" value="1"/>
</dbReference>
<dbReference type="InterPro" id="IPR036890">
    <property type="entry name" value="HATPase_C_sf"/>
</dbReference>
<keyword evidence="4 5" id="KW-0234">DNA repair</keyword>
<dbReference type="InterPro" id="IPR002099">
    <property type="entry name" value="MutL/Mlh/PMS"/>
</dbReference>
<dbReference type="NCBIfam" id="TIGR00585">
    <property type="entry name" value="mutl"/>
    <property type="match status" value="1"/>
</dbReference>
<dbReference type="InterPro" id="IPR014790">
    <property type="entry name" value="MutL_C"/>
</dbReference>
<dbReference type="InterPro" id="IPR042121">
    <property type="entry name" value="MutL_C_regsub"/>
</dbReference>
<dbReference type="AlphaFoldDB" id="A0A940DDN0"/>
<dbReference type="CDD" id="cd00782">
    <property type="entry name" value="MutL_Trans"/>
    <property type="match status" value="1"/>
</dbReference>
<dbReference type="InterPro" id="IPR013507">
    <property type="entry name" value="DNA_mismatch_S5_2-like"/>
</dbReference>
<evidence type="ECO:0000256" key="3">
    <source>
        <dbReference type="ARBA" id="ARBA00022763"/>
    </source>
</evidence>
<dbReference type="GO" id="GO:0032300">
    <property type="term" value="C:mismatch repair complex"/>
    <property type="evidence" value="ECO:0007669"/>
    <property type="project" value="InterPro"/>
</dbReference>
<evidence type="ECO:0000256" key="2">
    <source>
        <dbReference type="ARBA" id="ARBA00021975"/>
    </source>
</evidence>
<evidence type="ECO:0000259" key="7">
    <source>
        <dbReference type="SMART" id="SM01340"/>
    </source>
</evidence>
<comment type="similarity">
    <text evidence="1 5">Belongs to the DNA mismatch repair MutL/HexB family.</text>
</comment>
<dbReference type="GO" id="GO:0006298">
    <property type="term" value="P:mismatch repair"/>
    <property type="evidence" value="ECO:0007669"/>
    <property type="project" value="UniProtKB-UniRule"/>
</dbReference>
<dbReference type="InterPro" id="IPR020667">
    <property type="entry name" value="DNA_mismatch_repair_MutL"/>
</dbReference>
<dbReference type="InterPro" id="IPR014721">
    <property type="entry name" value="Ribsml_uS5_D2-typ_fold_subgr"/>
</dbReference>
<dbReference type="Pfam" id="PF13589">
    <property type="entry name" value="HATPase_c_3"/>
    <property type="match status" value="1"/>
</dbReference>